<dbReference type="Proteomes" id="UP001489004">
    <property type="component" value="Unassembled WGS sequence"/>
</dbReference>
<gene>
    <name evidence="1" type="ORF">WJX72_001829</name>
</gene>
<protein>
    <submittedName>
        <fullName evidence="1">Uncharacterized protein</fullName>
    </submittedName>
</protein>
<evidence type="ECO:0000313" key="2">
    <source>
        <dbReference type="Proteomes" id="UP001489004"/>
    </source>
</evidence>
<accession>A0AAW1NYF2</accession>
<keyword evidence="2" id="KW-1185">Reference proteome</keyword>
<reference evidence="1 2" key="1">
    <citation type="journal article" date="2024" name="Nat. Commun.">
        <title>Phylogenomics reveals the evolutionary origins of lichenization in chlorophyte algae.</title>
        <authorList>
            <person name="Puginier C."/>
            <person name="Libourel C."/>
            <person name="Otte J."/>
            <person name="Skaloud P."/>
            <person name="Haon M."/>
            <person name="Grisel S."/>
            <person name="Petersen M."/>
            <person name="Berrin J.G."/>
            <person name="Delaux P.M."/>
            <person name="Dal Grande F."/>
            <person name="Keller J."/>
        </authorList>
    </citation>
    <scope>NUCLEOTIDE SEQUENCE [LARGE SCALE GENOMIC DNA]</scope>
    <source>
        <strain evidence="1 2">SAG 2043</strain>
    </source>
</reference>
<dbReference type="EMBL" id="JALJOR010000025">
    <property type="protein sequence ID" value="KAK9803019.1"/>
    <property type="molecule type" value="Genomic_DNA"/>
</dbReference>
<dbReference type="AlphaFoldDB" id="A0AAW1NYF2"/>
<sequence>MREDPISGVAVRISVVGGSNLTALQALNRAVLANLTLHEPLATDSARDFNVTYAELLSTVDAGRPIVRTVRNPTGGTGTITQYKFFDNSRYEMKFTGINTGMDASTTTGTWATAANCVGLQPDNDDSANILMAYYPADSIPNPSSRTRGLLYLGSDLYLIE</sequence>
<organism evidence="1 2">
    <name type="scientific">[Myrmecia] bisecta</name>
    <dbReference type="NCBI Taxonomy" id="41462"/>
    <lineage>
        <taxon>Eukaryota</taxon>
        <taxon>Viridiplantae</taxon>
        <taxon>Chlorophyta</taxon>
        <taxon>core chlorophytes</taxon>
        <taxon>Trebouxiophyceae</taxon>
        <taxon>Trebouxiales</taxon>
        <taxon>Trebouxiaceae</taxon>
        <taxon>Myrmecia</taxon>
    </lineage>
</organism>
<comment type="caution">
    <text evidence="1">The sequence shown here is derived from an EMBL/GenBank/DDBJ whole genome shotgun (WGS) entry which is preliminary data.</text>
</comment>
<proteinExistence type="predicted"/>
<evidence type="ECO:0000313" key="1">
    <source>
        <dbReference type="EMBL" id="KAK9803019.1"/>
    </source>
</evidence>
<name>A0AAW1NYF2_9CHLO</name>